<sequence>MQKFSFRERVTDLFNNQNIREVRRVRKELHDWDHYFKEPLSSEHYKARCHYCNQNWFKEKPEILKSHLALYCKDKTKNRF</sequence>
<gene>
    <name evidence="1" type="ORF">RhiirA5_446725</name>
</gene>
<dbReference type="VEuPathDB" id="FungiDB:RhiirFUN_018136"/>
<name>A0A2I1FRP7_9GLOM</name>
<evidence type="ECO:0000313" key="2">
    <source>
        <dbReference type="Proteomes" id="UP000232722"/>
    </source>
</evidence>
<dbReference type="VEuPathDB" id="FungiDB:RhiirA1_478955"/>
<organism evidence="1 2">
    <name type="scientific">Rhizophagus irregularis</name>
    <dbReference type="NCBI Taxonomy" id="588596"/>
    <lineage>
        <taxon>Eukaryota</taxon>
        <taxon>Fungi</taxon>
        <taxon>Fungi incertae sedis</taxon>
        <taxon>Mucoromycota</taxon>
        <taxon>Glomeromycotina</taxon>
        <taxon>Glomeromycetes</taxon>
        <taxon>Glomerales</taxon>
        <taxon>Glomeraceae</taxon>
        <taxon>Rhizophagus</taxon>
    </lineage>
</organism>
<evidence type="ECO:0000313" key="1">
    <source>
        <dbReference type="EMBL" id="PKB91960.1"/>
    </source>
</evidence>
<protein>
    <submittedName>
        <fullName evidence="1">Uncharacterized protein</fullName>
    </submittedName>
</protein>
<reference evidence="1 2" key="1">
    <citation type="submission" date="2016-04" db="EMBL/GenBank/DDBJ databases">
        <title>Genome analyses suggest a sexual origin of heterokaryosis in a supposedly ancient asexual fungus.</title>
        <authorList>
            <person name="Ropars J."/>
            <person name="Sedzielewska K."/>
            <person name="Noel J."/>
            <person name="Charron P."/>
            <person name="Farinelli L."/>
            <person name="Marton T."/>
            <person name="Kruger M."/>
            <person name="Pelin A."/>
            <person name="Brachmann A."/>
            <person name="Corradi N."/>
        </authorList>
    </citation>
    <scope>NUCLEOTIDE SEQUENCE [LARGE SCALE GENOMIC DNA]</scope>
    <source>
        <strain evidence="1 2">A5</strain>
    </source>
</reference>
<dbReference type="Proteomes" id="UP000232722">
    <property type="component" value="Unassembled WGS sequence"/>
</dbReference>
<comment type="caution">
    <text evidence="1">The sequence shown here is derived from an EMBL/GenBank/DDBJ whole genome shotgun (WGS) entry which is preliminary data.</text>
</comment>
<accession>A0A2I1FRP7</accession>
<dbReference type="AlphaFoldDB" id="A0A2I1FRP7"/>
<reference evidence="1 2" key="2">
    <citation type="submission" date="2017-09" db="EMBL/GenBank/DDBJ databases">
        <title>Extensive intraspecific genome diversity in a model arbuscular mycorrhizal fungus.</title>
        <authorList>
            <person name="Chen E.C."/>
            <person name="Morin E."/>
            <person name="Beaudet D."/>
            <person name="Noel J."/>
            <person name="Ndikumana S."/>
            <person name="Charron P."/>
            <person name="St-Onge C."/>
            <person name="Giorgi J."/>
            <person name="Grigoriev I.V."/>
            <person name="Roux C."/>
            <person name="Martin F.M."/>
            <person name="Corradi N."/>
        </authorList>
    </citation>
    <scope>NUCLEOTIDE SEQUENCE [LARGE SCALE GENOMIC DNA]</scope>
    <source>
        <strain evidence="1 2">A5</strain>
    </source>
</reference>
<proteinExistence type="predicted"/>
<dbReference type="EMBL" id="LLXJ01012985">
    <property type="protein sequence ID" value="PKB91960.1"/>
    <property type="molecule type" value="Genomic_DNA"/>
</dbReference>
<dbReference type="OrthoDB" id="2439422at2759"/>